<dbReference type="OrthoDB" id="2678226at2759"/>
<evidence type="ECO:0000313" key="3">
    <source>
        <dbReference type="Proteomes" id="UP000054217"/>
    </source>
</evidence>
<keyword evidence="3" id="KW-1185">Reference proteome</keyword>
<feature type="compositionally biased region" description="Polar residues" evidence="1">
    <location>
        <begin position="460"/>
        <end position="478"/>
    </location>
</feature>
<dbReference type="HOGENOM" id="CLU_346152_0_0_1"/>
<feature type="compositionally biased region" description="Polar residues" evidence="1">
    <location>
        <begin position="73"/>
        <end position="94"/>
    </location>
</feature>
<feature type="region of interest" description="Disordered" evidence="1">
    <location>
        <begin position="460"/>
        <end position="622"/>
    </location>
</feature>
<feature type="region of interest" description="Disordered" evidence="1">
    <location>
        <begin position="72"/>
        <end position="95"/>
    </location>
</feature>
<reference evidence="3" key="2">
    <citation type="submission" date="2015-01" db="EMBL/GenBank/DDBJ databases">
        <title>Evolutionary Origins and Diversification of the Mycorrhizal Mutualists.</title>
        <authorList>
            <consortium name="DOE Joint Genome Institute"/>
            <consortium name="Mycorrhizal Genomics Consortium"/>
            <person name="Kohler A."/>
            <person name="Kuo A."/>
            <person name="Nagy L.G."/>
            <person name="Floudas D."/>
            <person name="Copeland A."/>
            <person name="Barry K.W."/>
            <person name="Cichocki N."/>
            <person name="Veneault-Fourrey C."/>
            <person name="LaButti K."/>
            <person name="Lindquist E.A."/>
            <person name="Lipzen A."/>
            <person name="Lundell T."/>
            <person name="Morin E."/>
            <person name="Murat C."/>
            <person name="Riley R."/>
            <person name="Ohm R."/>
            <person name="Sun H."/>
            <person name="Tunlid A."/>
            <person name="Henrissat B."/>
            <person name="Grigoriev I.V."/>
            <person name="Hibbett D.S."/>
            <person name="Martin F."/>
        </authorList>
    </citation>
    <scope>NUCLEOTIDE SEQUENCE [LARGE SCALE GENOMIC DNA]</scope>
    <source>
        <strain evidence="3">Marx 270</strain>
    </source>
</reference>
<feature type="region of interest" description="Disordered" evidence="1">
    <location>
        <begin position="653"/>
        <end position="680"/>
    </location>
</feature>
<organism evidence="2 3">
    <name type="scientific">Pisolithus tinctorius Marx 270</name>
    <dbReference type="NCBI Taxonomy" id="870435"/>
    <lineage>
        <taxon>Eukaryota</taxon>
        <taxon>Fungi</taxon>
        <taxon>Dikarya</taxon>
        <taxon>Basidiomycota</taxon>
        <taxon>Agaricomycotina</taxon>
        <taxon>Agaricomycetes</taxon>
        <taxon>Agaricomycetidae</taxon>
        <taxon>Boletales</taxon>
        <taxon>Sclerodermatineae</taxon>
        <taxon>Pisolithaceae</taxon>
        <taxon>Pisolithus</taxon>
    </lineage>
</organism>
<feature type="compositionally biased region" description="Pro residues" evidence="1">
    <location>
        <begin position="518"/>
        <end position="531"/>
    </location>
</feature>
<protein>
    <submittedName>
        <fullName evidence="2">Uncharacterized protein</fullName>
    </submittedName>
</protein>
<dbReference type="AlphaFoldDB" id="A0A0C3KF79"/>
<proteinExistence type="predicted"/>
<accession>A0A0C3KF79</accession>
<feature type="region of interest" description="Disordered" evidence="1">
    <location>
        <begin position="131"/>
        <end position="225"/>
    </location>
</feature>
<reference evidence="2 3" key="1">
    <citation type="submission" date="2014-04" db="EMBL/GenBank/DDBJ databases">
        <authorList>
            <consortium name="DOE Joint Genome Institute"/>
            <person name="Kuo A."/>
            <person name="Kohler A."/>
            <person name="Costa M.D."/>
            <person name="Nagy L.G."/>
            <person name="Floudas D."/>
            <person name="Copeland A."/>
            <person name="Barry K.W."/>
            <person name="Cichocki N."/>
            <person name="Veneault-Fourrey C."/>
            <person name="LaButti K."/>
            <person name="Lindquist E.A."/>
            <person name="Lipzen A."/>
            <person name="Lundell T."/>
            <person name="Morin E."/>
            <person name="Murat C."/>
            <person name="Sun H."/>
            <person name="Tunlid A."/>
            <person name="Henrissat B."/>
            <person name="Grigoriev I.V."/>
            <person name="Hibbett D.S."/>
            <person name="Martin F."/>
            <person name="Nordberg H.P."/>
            <person name="Cantor M.N."/>
            <person name="Hua S.X."/>
        </authorList>
    </citation>
    <scope>NUCLEOTIDE SEQUENCE [LARGE SCALE GENOMIC DNA]</scope>
    <source>
        <strain evidence="2 3">Marx 270</strain>
    </source>
</reference>
<evidence type="ECO:0000313" key="2">
    <source>
        <dbReference type="EMBL" id="KIO08237.1"/>
    </source>
</evidence>
<dbReference type="InParanoid" id="A0A0C3KF79"/>
<feature type="region of interest" description="Disordered" evidence="1">
    <location>
        <begin position="1"/>
        <end position="32"/>
    </location>
</feature>
<sequence length="816" mass="88786">MSPQRMAIASLLCPDDQPGPAHEPGRVRHPEKPRTIDALLHPAPVPASTQPHPMIVTATTTTTTTAAGAVLSTPGTSPSQHRAMSSSFSYSPTDSIRHPFPSPRYSPLHSTRTPFAGLQALVHVASEEHRRISTLDREREHPDSRLHYHHNYNYPRHPDTDYHHRPNKRLRVSRSASPSRPPSPNPDTLPSTPPPPFQSEQHAARGRSASGSSQHRQPPPDSQYSRSYVHLVHPTSRVPHPSTFSLPVSHSQHSPLLPSPPIHLSHTLPSPSRHPPLHSLLPQPQSPPQSTRPPPFSGSAFTSTTSVPRMVGGISLLREDVSPPRFETSRHRTDPPYLRVQEHLPVQSPIPRLPAAAWDVRQDTPPSEVILSSNRENKSELQQPQSSFPVVPLPSQFSEFESYTPVGLHLQSGSPPVSKTSNPLMQQQSVQDTHPTEQIFSLPLARTDNPEVYIEAQSFADSRNAQEDGSSVDQSTAKTWFAQRGPTPRPGSPSRTPSSLPERYLAGDTPSPVEILATPPPVSPAPPPRGSPPVASVPASPHSERVAPEHTHSYMTSPRPTPSPPPHAIQREARQGIDSGRTQAPEPENEPSHALAPTKNEKVEEELADLLPEPMAVDDSTRKPALPLELVPEGDAPVMPVVSPAIQHSEPELGHKLEGEGGDFHVTEPAASRDSSATPSTCIKAEVHPEADNVDTFLPISSPPEVDCKSARKFEGSHDIVGMDIDVDEELLSLIEDRPPIRRVQPRSASAQAPRVGEESEQGPAVSRASATVTDEEPEPDSALPPIQRTKKGASTTAAKKKKQETASKVRLFFFS</sequence>
<feature type="compositionally biased region" description="Basic and acidic residues" evidence="1">
    <location>
        <begin position="23"/>
        <end position="32"/>
    </location>
</feature>
<dbReference type="EMBL" id="KN831957">
    <property type="protein sequence ID" value="KIO08237.1"/>
    <property type="molecule type" value="Genomic_DNA"/>
</dbReference>
<feature type="compositionally biased region" description="Pro residues" evidence="1">
    <location>
        <begin position="284"/>
        <end position="296"/>
    </location>
</feature>
<dbReference type="Proteomes" id="UP000054217">
    <property type="component" value="Unassembled WGS sequence"/>
</dbReference>
<feature type="region of interest" description="Disordered" evidence="1">
    <location>
        <begin position="240"/>
        <end position="307"/>
    </location>
</feature>
<feature type="compositionally biased region" description="Low complexity" evidence="1">
    <location>
        <begin position="245"/>
        <end position="283"/>
    </location>
</feature>
<feature type="compositionally biased region" description="Pro residues" evidence="1">
    <location>
        <begin position="179"/>
        <end position="197"/>
    </location>
</feature>
<feature type="compositionally biased region" description="Basic and acidic residues" evidence="1">
    <location>
        <begin position="653"/>
        <end position="666"/>
    </location>
</feature>
<feature type="compositionally biased region" description="Low complexity" evidence="1">
    <location>
        <begin position="206"/>
        <end position="216"/>
    </location>
</feature>
<feature type="region of interest" description="Disordered" evidence="1">
    <location>
        <begin position="410"/>
        <end position="435"/>
    </location>
</feature>
<feature type="compositionally biased region" description="Basic and acidic residues" evidence="1">
    <location>
        <begin position="131"/>
        <end position="146"/>
    </location>
</feature>
<feature type="compositionally biased region" description="Polar residues" evidence="1">
    <location>
        <begin position="411"/>
        <end position="435"/>
    </location>
</feature>
<evidence type="ECO:0000256" key="1">
    <source>
        <dbReference type="SAM" id="MobiDB-lite"/>
    </source>
</evidence>
<gene>
    <name evidence="2" type="ORF">M404DRAFT_342257</name>
</gene>
<feature type="compositionally biased region" description="Basic and acidic residues" evidence="1">
    <location>
        <begin position="542"/>
        <end position="552"/>
    </location>
</feature>
<feature type="compositionally biased region" description="Low complexity" evidence="1">
    <location>
        <begin position="532"/>
        <end position="541"/>
    </location>
</feature>
<feature type="region of interest" description="Disordered" evidence="1">
    <location>
        <begin position="736"/>
        <end position="807"/>
    </location>
</feature>
<name>A0A0C3KF79_PISTI</name>